<dbReference type="AlphaFoldDB" id="A0A0H2YW03"/>
<name>A0A0H2YW03_ECOK1</name>
<dbReference type="Proteomes" id="UP000008216">
    <property type="component" value="Chromosome"/>
</dbReference>
<dbReference type="HOGENOM" id="CLU_1934820_0_0_6"/>
<organism evidence="1 2">
    <name type="scientific">Escherichia coli O1:K1 / APEC</name>
    <dbReference type="NCBI Taxonomy" id="405955"/>
    <lineage>
        <taxon>Bacteria</taxon>
        <taxon>Pseudomonadati</taxon>
        <taxon>Pseudomonadota</taxon>
        <taxon>Gammaproteobacteria</taxon>
        <taxon>Enterobacterales</taxon>
        <taxon>Enterobacteriaceae</taxon>
        <taxon>Escherichia</taxon>
    </lineage>
</organism>
<accession>A0A0H2YW03</accession>
<evidence type="ECO:0000313" key="1">
    <source>
        <dbReference type="EMBL" id="ABI99755.1"/>
    </source>
</evidence>
<proteinExistence type="predicted"/>
<gene>
    <name evidence="1" type="ORF">APECO1_1714</name>
</gene>
<dbReference type="KEGG" id="ecv:APECO1_1714"/>
<reference evidence="1 2" key="1">
    <citation type="journal article" date="2007" name="J. Bacteriol.">
        <title>The genome sequence of avian pathogenic Escherichia coli strain O1:K1:H7 shares strong similarities with human extraintestinal pathogenic E. coli genomes.</title>
        <authorList>
            <person name="Johnson T.J."/>
            <person name="Kariyawasam S."/>
            <person name="Wannemuehler Y."/>
            <person name="Mangiamele P."/>
            <person name="Johnson S.J."/>
            <person name="Doetkott C."/>
            <person name="Skyberg J.A."/>
            <person name="Lynne A.M."/>
            <person name="Johnson J.R."/>
            <person name="Nolan L.K."/>
        </authorList>
    </citation>
    <scope>NUCLEOTIDE SEQUENCE [LARGE SCALE GENOMIC DNA]</scope>
    <source>
        <strain evidence="1">APEC O1</strain>
    </source>
</reference>
<evidence type="ECO:0000313" key="2">
    <source>
        <dbReference type="Proteomes" id="UP000008216"/>
    </source>
</evidence>
<dbReference type="EMBL" id="CP000468">
    <property type="protein sequence ID" value="ABI99755.1"/>
    <property type="molecule type" value="Genomic_DNA"/>
</dbReference>
<protein>
    <submittedName>
        <fullName evidence="1">Integrase</fullName>
    </submittedName>
</protein>
<keyword evidence="2" id="KW-1185">Reference proteome</keyword>
<sequence length="130" mass="14797">MSRSLRTNLILIIGSFYHYMITKHTMYNYIHYYCDYNLLLCHSRAISLKVLFNCVSRAIFSSRFTSIRSIPPEIPLLASSSFAGASAKVTSGYTPSANSFSLPATRYLRRQYSPPPGFTRRYRPPPSANL</sequence>